<keyword evidence="2" id="KW-0472">Membrane</keyword>
<name>A0A6C0B7F4_9ZZZZ</name>
<organism evidence="3">
    <name type="scientific">viral metagenome</name>
    <dbReference type="NCBI Taxonomy" id="1070528"/>
    <lineage>
        <taxon>unclassified sequences</taxon>
        <taxon>metagenomes</taxon>
        <taxon>organismal metagenomes</taxon>
    </lineage>
</organism>
<evidence type="ECO:0000256" key="1">
    <source>
        <dbReference type="SAM" id="MobiDB-lite"/>
    </source>
</evidence>
<keyword evidence="2" id="KW-0812">Transmembrane</keyword>
<dbReference type="EMBL" id="MN739090">
    <property type="protein sequence ID" value="QHS87982.1"/>
    <property type="molecule type" value="Genomic_DNA"/>
</dbReference>
<feature type="transmembrane region" description="Helical" evidence="2">
    <location>
        <begin position="14"/>
        <end position="31"/>
    </location>
</feature>
<feature type="region of interest" description="Disordered" evidence="1">
    <location>
        <begin position="65"/>
        <end position="144"/>
    </location>
</feature>
<feature type="compositionally biased region" description="Low complexity" evidence="1">
    <location>
        <begin position="89"/>
        <end position="102"/>
    </location>
</feature>
<keyword evidence="2" id="KW-1133">Transmembrane helix</keyword>
<reference evidence="3" key="1">
    <citation type="journal article" date="2020" name="Nature">
        <title>Giant virus diversity and host interactions through global metagenomics.</title>
        <authorList>
            <person name="Schulz F."/>
            <person name="Roux S."/>
            <person name="Paez-Espino D."/>
            <person name="Jungbluth S."/>
            <person name="Walsh D.A."/>
            <person name="Denef V.J."/>
            <person name="McMahon K.D."/>
            <person name="Konstantinidis K.T."/>
            <person name="Eloe-Fadrosh E.A."/>
            <person name="Kyrpides N.C."/>
            <person name="Woyke T."/>
        </authorList>
    </citation>
    <scope>NUCLEOTIDE SEQUENCE</scope>
    <source>
        <strain evidence="3">GVMAG-M-3300010158-13</strain>
    </source>
</reference>
<feature type="compositionally biased region" description="Basic residues" evidence="1">
    <location>
        <begin position="126"/>
        <end position="144"/>
    </location>
</feature>
<evidence type="ECO:0000313" key="3">
    <source>
        <dbReference type="EMBL" id="QHS87982.1"/>
    </source>
</evidence>
<accession>A0A6C0B7F4</accession>
<dbReference type="AlphaFoldDB" id="A0A6C0B7F4"/>
<protein>
    <submittedName>
        <fullName evidence="3">Uncharacterized protein</fullName>
    </submittedName>
</protein>
<sequence length="144" mass="15627">MKFPNIDLLPFPNSVFYLTGISLITLVYASYAKTINKIPQSVSEGIITASSKINEVTKSISNGTREFLGQMNNPGSGSGTGPGPQEKMLNPLNNNAPTPLDNVNPFSGPIDVRPVEAPRPQQVAGSKKKKTKRNKKTKRVHSKH</sequence>
<proteinExistence type="predicted"/>
<evidence type="ECO:0000256" key="2">
    <source>
        <dbReference type="SAM" id="Phobius"/>
    </source>
</evidence>